<dbReference type="CDD" id="cd00609">
    <property type="entry name" value="AAT_like"/>
    <property type="match status" value="1"/>
</dbReference>
<evidence type="ECO:0000313" key="3">
    <source>
        <dbReference type="Proteomes" id="UP000790580"/>
    </source>
</evidence>
<evidence type="ECO:0000256" key="1">
    <source>
        <dbReference type="SAM" id="Coils"/>
    </source>
</evidence>
<dbReference type="PANTHER" id="PTHR43799">
    <property type="entry name" value="AMINOTRANSFERASE, PUTATIVE-RELATED"/>
    <property type="match status" value="1"/>
</dbReference>
<dbReference type="Gene3D" id="3.40.640.10">
    <property type="entry name" value="Type I PLP-dependent aspartate aminotransferase-like (Major domain)"/>
    <property type="match status" value="1"/>
</dbReference>
<keyword evidence="2" id="KW-0808">Transferase</keyword>
<feature type="coiled-coil region" evidence="1">
    <location>
        <begin position="9"/>
        <end position="36"/>
    </location>
</feature>
<keyword evidence="1" id="KW-0175">Coiled coil</keyword>
<dbReference type="Pfam" id="PF12897">
    <property type="entry name" value="Asp_aminotransf"/>
    <property type="match status" value="1"/>
</dbReference>
<keyword evidence="3" id="KW-1185">Reference proteome</keyword>
<proteinExistence type="predicted"/>
<dbReference type="InterPro" id="IPR015424">
    <property type="entry name" value="PyrdxlP-dep_Trfase"/>
</dbReference>
<name>A0ABS6JQ18_9BACI</name>
<evidence type="ECO:0000313" key="2">
    <source>
        <dbReference type="EMBL" id="MBU9720649.1"/>
    </source>
</evidence>
<dbReference type="Gene3D" id="3.90.1150.10">
    <property type="entry name" value="Aspartate Aminotransferase, domain 1"/>
    <property type="match status" value="1"/>
</dbReference>
<keyword evidence="2" id="KW-0032">Aminotransferase</keyword>
<gene>
    <name evidence="2" type="ORF">KS407_04210</name>
</gene>
<dbReference type="InterPro" id="IPR015422">
    <property type="entry name" value="PyrdxlP-dep_Trfase_small"/>
</dbReference>
<dbReference type="GO" id="GO:0008483">
    <property type="term" value="F:transaminase activity"/>
    <property type="evidence" value="ECO:0007669"/>
    <property type="project" value="UniProtKB-KW"/>
</dbReference>
<protein>
    <submittedName>
        <fullName evidence="2">Aminotransferase</fullName>
    </submittedName>
</protein>
<dbReference type="EMBL" id="JAHQCR010000020">
    <property type="protein sequence ID" value="MBU9720649.1"/>
    <property type="molecule type" value="Genomic_DNA"/>
</dbReference>
<dbReference type="InterPro" id="IPR015421">
    <property type="entry name" value="PyrdxlP-dep_Trfase_major"/>
</dbReference>
<dbReference type="InterPro" id="IPR024551">
    <property type="entry name" value="AspAT_Ic"/>
</dbReference>
<dbReference type="PANTHER" id="PTHR43799:SF1">
    <property type="entry name" value="ASPARTATE AMINOTRANSFERASE"/>
    <property type="match status" value="1"/>
</dbReference>
<organism evidence="2 3">
    <name type="scientific">Evansella alkalicola</name>
    <dbReference type="NCBI Taxonomy" id="745819"/>
    <lineage>
        <taxon>Bacteria</taxon>
        <taxon>Bacillati</taxon>
        <taxon>Bacillota</taxon>
        <taxon>Bacilli</taxon>
        <taxon>Bacillales</taxon>
        <taxon>Bacillaceae</taxon>
        <taxon>Evansella</taxon>
    </lineage>
</organism>
<reference evidence="2 3" key="1">
    <citation type="submission" date="2021-06" db="EMBL/GenBank/DDBJ databases">
        <title>Bacillus sp. RD4P76, an endophyte from a halophyte.</title>
        <authorList>
            <person name="Sun J.-Q."/>
        </authorList>
    </citation>
    <scope>NUCLEOTIDE SEQUENCE [LARGE SCALE GENOMIC DNA]</scope>
    <source>
        <strain evidence="2 3">JCM 17098</strain>
    </source>
</reference>
<comment type="caution">
    <text evidence="2">The sequence shown here is derived from an EMBL/GenBank/DDBJ whole genome shotgun (WGS) entry which is preliminary data.</text>
</comment>
<sequence length="432" mass="48450">MTDLNGLNANQLKELLDDLQQKYSTYQSQNLNLNMARGKPSPEQLDLSNKMFDILTSEDDLKAEDGTDIRNYGGLDGLPEAKQFFADILEVSPNEVLIGGNSSLNMMHDTVMRAMFHGVNAESEPWSKLPKVKFLCPSPGYDRHFSVCEVFNIEMIVVDMKNNGPDMDMVEKLVSEDESIKGIWCVPKYSNPDGITYSDEVVDRLAKMNTKADDFRIFWDDAYTVHHLTENPDVLKNIMVECKKAGNENRVYMFSSTSKITFAGSGIGVMATSENNLKHIKKLLSFQTIGPDKINQIRHLKFFKNHENLKKHMKKHADIIRPKFDLVLSKLDSELGSKNIAEWHNPNGGYFISLNTLDGCAKKVVTMAKEAGVTLTGAGATFPYGKDPRDRNIRIAPTFPSLSELEKAVDILCLCVQIASVEKLLEANTVEQ</sequence>
<dbReference type="SUPFAM" id="SSF53383">
    <property type="entry name" value="PLP-dependent transferases"/>
    <property type="match status" value="1"/>
</dbReference>
<dbReference type="RefSeq" id="WP_088075314.1">
    <property type="nucleotide sequence ID" value="NZ_JAHQCR010000020.1"/>
</dbReference>
<accession>A0ABS6JQ18</accession>
<dbReference type="Proteomes" id="UP000790580">
    <property type="component" value="Unassembled WGS sequence"/>
</dbReference>